<organism evidence="1 2">
    <name type="scientific">Candidatus Ordinivivax streblomastigis</name>
    <dbReference type="NCBI Taxonomy" id="2540710"/>
    <lineage>
        <taxon>Bacteria</taxon>
        <taxon>Pseudomonadati</taxon>
        <taxon>Bacteroidota</taxon>
        <taxon>Bacteroidia</taxon>
        <taxon>Bacteroidales</taxon>
        <taxon>Candidatus Ordinivivax</taxon>
    </lineage>
</organism>
<evidence type="ECO:0000313" key="1">
    <source>
        <dbReference type="EMBL" id="KAA6299781.1"/>
    </source>
</evidence>
<dbReference type="Proteomes" id="UP000324575">
    <property type="component" value="Unassembled WGS sequence"/>
</dbReference>
<dbReference type="EMBL" id="SNRX01000237">
    <property type="protein sequence ID" value="KAA6299781.1"/>
    <property type="molecule type" value="Genomic_DNA"/>
</dbReference>
<proteinExistence type="predicted"/>
<evidence type="ECO:0000313" key="2">
    <source>
        <dbReference type="Proteomes" id="UP000324575"/>
    </source>
</evidence>
<dbReference type="AlphaFoldDB" id="A0A5M8NRJ6"/>
<accession>A0A5M8NRJ6</accession>
<protein>
    <submittedName>
        <fullName evidence="1">Uncharacterized protein</fullName>
    </submittedName>
</protein>
<gene>
    <name evidence="1" type="ORF">EZS26_004083</name>
</gene>
<reference evidence="1 2" key="1">
    <citation type="submission" date="2019-03" db="EMBL/GenBank/DDBJ databases">
        <title>Single cell metagenomics reveals metabolic interactions within the superorganism composed of flagellate Streblomastix strix and complex community of Bacteroidetes bacteria on its surface.</title>
        <authorList>
            <person name="Treitli S.C."/>
            <person name="Kolisko M."/>
            <person name="Husnik F."/>
            <person name="Keeling P."/>
            <person name="Hampl V."/>
        </authorList>
    </citation>
    <scope>NUCLEOTIDE SEQUENCE [LARGE SCALE GENOMIC DNA]</scope>
    <source>
        <strain evidence="1">St1</strain>
    </source>
</reference>
<comment type="caution">
    <text evidence="1">The sequence shown here is derived from an EMBL/GenBank/DDBJ whole genome shotgun (WGS) entry which is preliminary data.</text>
</comment>
<name>A0A5M8NRJ6_9BACT</name>
<sequence>MLQTTGMASQCDFIHGTAVNRLEMSQKDTFDPNTIDH</sequence>